<evidence type="ECO:0000313" key="2">
    <source>
        <dbReference type="EMBL" id="GCF11927.1"/>
    </source>
</evidence>
<comment type="caution">
    <text evidence="2">The sequence shown here is derived from an EMBL/GenBank/DDBJ whole genome shotgun (WGS) entry which is preliminary data.</text>
</comment>
<evidence type="ECO:0000313" key="3">
    <source>
        <dbReference type="Proteomes" id="UP000322530"/>
    </source>
</evidence>
<dbReference type="InterPro" id="IPR036866">
    <property type="entry name" value="RibonucZ/Hydroxyglut_hydro"/>
</dbReference>
<dbReference type="SMART" id="SM00849">
    <property type="entry name" value="Lactamase_B"/>
    <property type="match status" value="1"/>
</dbReference>
<dbReference type="InterPro" id="IPR050855">
    <property type="entry name" value="NDM-1-like"/>
</dbReference>
<protein>
    <recommendedName>
        <fullName evidence="1">Metallo-beta-lactamase domain-containing protein</fullName>
    </recommendedName>
</protein>
<feature type="domain" description="Metallo-beta-lactamase" evidence="1">
    <location>
        <begin position="20"/>
        <end position="205"/>
    </location>
</feature>
<dbReference type="AlphaFoldDB" id="A0A5A5TKF2"/>
<sequence length="274" mass="29571">MSEFTLQELLPGVQVAFGGVCNRGIISDQGQVLVVDSGIGLPEASPLRDAAQTHLKNGPVMLFNTHPHPDHVLGNGLFTDGLIVGQKNVREEMLTTVVQALAAFSQDPQRAAMVGGATIAPPTLTFEDRLTIFVGDIEVQLLHFGSAHSASDSVAWLPQTRTLFAGDLLFNGIVPVLPPVSNVSHWIEVLEQLEALDAQHVIPGHGPIQAPDALARLRQWLIEVRSRVSAAIEQGWDGDSSAERITAEMHTLEPRGNESRLPGLVQQVYTQLSK</sequence>
<dbReference type="PANTHER" id="PTHR42951:SF4">
    <property type="entry name" value="ACYL-COENZYME A THIOESTERASE MBLAC2"/>
    <property type="match status" value="1"/>
</dbReference>
<dbReference type="PANTHER" id="PTHR42951">
    <property type="entry name" value="METALLO-BETA-LACTAMASE DOMAIN-CONTAINING"/>
    <property type="match status" value="1"/>
</dbReference>
<dbReference type="SUPFAM" id="SSF56281">
    <property type="entry name" value="Metallo-hydrolase/oxidoreductase"/>
    <property type="match status" value="1"/>
</dbReference>
<reference evidence="2 3" key="1">
    <citation type="submission" date="2019-01" db="EMBL/GenBank/DDBJ databases">
        <title>Draft genome sequence of Dictyobacter sp. Uno17.</title>
        <authorList>
            <person name="Wang C.M."/>
            <person name="Zheng Y."/>
            <person name="Sakai Y."/>
            <person name="Abe K."/>
            <person name="Yokota A."/>
            <person name="Yabe S."/>
        </authorList>
    </citation>
    <scope>NUCLEOTIDE SEQUENCE [LARGE SCALE GENOMIC DNA]</scope>
    <source>
        <strain evidence="2 3">Uno17</strain>
    </source>
</reference>
<accession>A0A5A5TKF2</accession>
<dbReference type="InterPro" id="IPR001279">
    <property type="entry name" value="Metallo-B-lactamas"/>
</dbReference>
<organism evidence="2 3">
    <name type="scientific">Dictyobacter arantiisoli</name>
    <dbReference type="NCBI Taxonomy" id="2014874"/>
    <lineage>
        <taxon>Bacteria</taxon>
        <taxon>Bacillati</taxon>
        <taxon>Chloroflexota</taxon>
        <taxon>Ktedonobacteria</taxon>
        <taxon>Ktedonobacterales</taxon>
        <taxon>Dictyobacteraceae</taxon>
        <taxon>Dictyobacter</taxon>
    </lineage>
</organism>
<gene>
    <name evidence="2" type="ORF">KDI_54910</name>
</gene>
<dbReference type="CDD" id="cd16282">
    <property type="entry name" value="metallo-hydrolase-like_MBL-fold"/>
    <property type="match status" value="1"/>
</dbReference>
<dbReference type="Proteomes" id="UP000322530">
    <property type="component" value="Unassembled WGS sequence"/>
</dbReference>
<proteinExistence type="predicted"/>
<name>A0A5A5TKF2_9CHLR</name>
<dbReference type="RefSeq" id="WP_172632510.1">
    <property type="nucleotide sequence ID" value="NZ_BIXY01000174.1"/>
</dbReference>
<dbReference type="Gene3D" id="3.60.15.10">
    <property type="entry name" value="Ribonuclease Z/Hydroxyacylglutathione hydrolase-like"/>
    <property type="match status" value="1"/>
</dbReference>
<keyword evidence="3" id="KW-1185">Reference proteome</keyword>
<dbReference type="EMBL" id="BIXY01000174">
    <property type="protein sequence ID" value="GCF11927.1"/>
    <property type="molecule type" value="Genomic_DNA"/>
</dbReference>
<evidence type="ECO:0000259" key="1">
    <source>
        <dbReference type="SMART" id="SM00849"/>
    </source>
</evidence>
<dbReference type="Pfam" id="PF00753">
    <property type="entry name" value="Lactamase_B"/>
    <property type="match status" value="1"/>
</dbReference>